<dbReference type="AlphaFoldDB" id="A0A2U0UFX3"/>
<sequence length="97" mass="11450">MQKAVEINVYAMEHNNDMTVNDDKLACMYLPAILLASKLQMKLLVPLAILQAILKIDPYLQKRHVFFQKLFITCRYLRKILIFRYCGIFENQLSLQQ</sequence>
<keyword evidence="2" id="KW-1185">Reference proteome</keyword>
<dbReference type="EMBL" id="QENY01000006">
    <property type="protein sequence ID" value="PVX56524.1"/>
    <property type="molecule type" value="Genomic_DNA"/>
</dbReference>
<accession>A0A2U0UFX3</accession>
<protein>
    <submittedName>
        <fullName evidence="1">Uncharacterized protein</fullName>
    </submittedName>
</protein>
<dbReference type="Proteomes" id="UP000245870">
    <property type="component" value="Unassembled WGS sequence"/>
</dbReference>
<gene>
    <name evidence="1" type="ORF">C7379_10696</name>
</gene>
<evidence type="ECO:0000313" key="1">
    <source>
        <dbReference type="EMBL" id="PVX56524.1"/>
    </source>
</evidence>
<proteinExistence type="predicted"/>
<organism evidence="1 2">
    <name type="scientific">Hallella colorans</name>
    <dbReference type="NCBI Taxonomy" id="1703337"/>
    <lineage>
        <taxon>Bacteria</taxon>
        <taxon>Pseudomonadati</taxon>
        <taxon>Bacteroidota</taxon>
        <taxon>Bacteroidia</taxon>
        <taxon>Bacteroidales</taxon>
        <taxon>Prevotellaceae</taxon>
        <taxon>Hallella</taxon>
    </lineage>
</organism>
<evidence type="ECO:0000313" key="2">
    <source>
        <dbReference type="Proteomes" id="UP000245870"/>
    </source>
</evidence>
<name>A0A2U0UFX3_9BACT</name>
<comment type="caution">
    <text evidence="1">The sequence shown here is derived from an EMBL/GenBank/DDBJ whole genome shotgun (WGS) entry which is preliminary data.</text>
</comment>
<reference evidence="1 2" key="1">
    <citation type="submission" date="2018-05" db="EMBL/GenBank/DDBJ databases">
        <title>Genomic Encyclopedia of Type Strains, Phase IV (KMG-IV): sequencing the most valuable type-strain genomes for metagenomic binning, comparative biology and taxonomic classification.</title>
        <authorList>
            <person name="Goeker M."/>
        </authorList>
    </citation>
    <scope>NUCLEOTIDE SEQUENCE [LARGE SCALE GENOMIC DNA]</scope>
    <source>
        <strain evidence="1 2">DSM 100333</strain>
    </source>
</reference>